<gene>
    <name evidence="2" type="ORF">ACFSFW_12525</name>
</gene>
<evidence type="ECO:0008006" key="4">
    <source>
        <dbReference type="Google" id="ProtNLM"/>
    </source>
</evidence>
<dbReference type="RefSeq" id="WP_388038734.1">
    <property type="nucleotide sequence ID" value="NZ_JBHUEK010000018.1"/>
</dbReference>
<dbReference type="Proteomes" id="UP001597227">
    <property type="component" value="Unassembled WGS sequence"/>
</dbReference>
<feature type="transmembrane region" description="Helical" evidence="1">
    <location>
        <begin position="62"/>
        <end position="81"/>
    </location>
</feature>
<evidence type="ECO:0000313" key="2">
    <source>
        <dbReference type="EMBL" id="MFD1779499.1"/>
    </source>
</evidence>
<keyword evidence="3" id="KW-1185">Reference proteome</keyword>
<protein>
    <recommendedName>
        <fullName evidence="4">ABC transporter permease</fullName>
    </recommendedName>
</protein>
<feature type="transmembrane region" description="Helical" evidence="1">
    <location>
        <begin position="175"/>
        <end position="193"/>
    </location>
</feature>
<feature type="transmembrane region" description="Helical" evidence="1">
    <location>
        <begin position="213"/>
        <end position="234"/>
    </location>
</feature>
<dbReference type="EMBL" id="JBHUEK010000018">
    <property type="protein sequence ID" value="MFD1779499.1"/>
    <property type="molecule type" value="Genomic_DNA"/>
</dbReference>
<organism evidence="2 3">
    <name type="scientific">Fredinandcohnia salidurans</name>
    <dbReference type="NCBI Taxonomy" id="2595041"/>
    <lineage>
        <taxon>Bacteria</taxon>
        <taxon>Bacillati</taxon>
        <taxon>Bacillota</taxon>
        <taxon>Bacilli</taxon>
        <taxon>Bacillales</taxon>
        <taxon>Bacillaceae</taxon>
        <taxon>Fredinandcohnia</taxon>
    </lineage>
</organism>
<evidence type="ECO:0000313" key="3">
    <source>
        <dbReference type="Proteomes" id="UP001597227"/>
    </source>
</evidence>
<sequence length="242" mass="27060">MYLTNASLLDIVKKQLFFKVRAYYGTFTSLATVQAIALLFSFNGVGQMGLGGNVSISSYSGSMIFVFTAFWAFITAITLSTKPYHYIDFSFVTNRMSSHLSTIGMLIIYSFIASITSTFAGILLRVILYFNGSNKIIANHFFLPFSDMLVGIYIGTLYLLLFATLGYIIGMFTQINKLFGFAIPALVIGWAIYEIRSFDTFTGFTFFAHESSILVFTLKIVVTVAVMMWIVIAATNRLEVRK</sequence>
<reference evidence="3" key="1">
    <citation type="journal article" date="2019" name="Int. J. Syst. Evol. Microbiol.">
        <title>The Global Catalogue of Microorganisms (GCM) 10K type strain sequencing project: providing services to taxonomists for standard genome sequencing and annotation.</title>
        <authorList>
            <consortium name="The Broad Institute Genomics Platform"/>
            <consortium name="The Broad Institute Genome Sequencing Center for Infectious Disease"/>
            <person name="Wu L."/>
            <person name="Ma J."/>
        </authorList>
    </citation>
    <scope>NUCLEOTIDE SEQUENCE [LARGE SCALE GENOMIC DNA]</scope>
    <source>
        <strain evidence="3">CCUG 15531</strain>
    </source>
</reference>
<feature type="transmembrane region" description="Helical" evidence="1">
    <location>
        <begin position="21"/>
        <end position="42"/>
    </location>
</feature>
<name>A0ABW4MQW0_9BACI</name>
<comment type="caution">
    <text evidence="2">The sequence shown here is derived from an EMBL/GenBank/DDBJ whole genome shotgun (WGS) entry which is preliminary data.</text>
</comment>
<feature type="transmembrane region" description="Helical" evidence="1">
    <location>
        <begin position="102"/>
        <end position="128"/>
    </location>
</feature>
<keyword evidence="1" id="KW-0472">Membrane</keyword>
<feature type="transmembrane region" description="Helical" evidence="1">
    <location>
        <begin position="148"/>
        <end position="168"/>
    </location>
</feature>
<keyword evidence="1" id="KW-0812">Transmembrane</keyword>
<evidence type="ECO:0000256" key="1">
    <source>
        <dbReference type="SAM" id="Phobius"/>
    </source>
</evidence>
<accession>A0ABW4MQW0</accession>
<keyword evidence="1" id="KW-1133">Transmembrane helix</keyword>
<proteinExistence type="predicted"/>